<reference evidence="3 4" key="1">
    <citation type="journal article" date="2024" name="Nat. Commun.">
        <title>Phylogenomics reveals the evolutionary origins of lichenization in chlorophyte algae.</title>
        <authorList>
            <person name="Puginier C."/>
            <person name="Libourel C."/>
            <person name="Otte J."/>
            <person name="Skaloud P."/>
            <person name="Haon M."/>
            <person name="Grisel S."/>
            <person name="Petersen M."/>
            <person name="Berrin J.G."/>
            <person name="Delaux P.M."/>
            <person name="Dal Grande F."/>
            <person name="Keller J."/>
        </authorList>
    </citation>
    <scope>NUCLEOTIDE SEQUENCE [LARGE SCALE GENOMIC DNA]</scope>
    <source>
        <strain evidence="3 4">SAG 2043</strain>
    </source>
</reference>
<organism evidence="3 4">
    <name type="scientific">[Myrmecia] bisecta</name>
    <dbReference type="NCBI Taxonomy" id="41462"/>
    <lineage>
        <taxon>Eukaryota</taxon>
        <taxon>Viridiplantae</taxon>
        <taxon>Chlorophyta</taxon>
        <taxon>core chlorophytes</taxon>
        <taxon>Trebouxiophyceae</taxon>
        <taxon>Trebouxiales</taxon>
        <taxon>Trebouxiaceae</taxon>
        <taxon>Myrmecia</taxon>
    </lineage>
</organism>
<dbReference type="AlphaFoldDB" id="A0AAW1P2K2"/>
<dbReference type="PANTHER" id="PTHR48218:SF3">
    <property type="entry name" value="OS07G0170800 PROTEIN"/>
    <property type="match status" value="1"/>
</dbReference>
<proteinExistence type="predicted"/>
<comment type="caution">
    <text evidence="3">The sequence shown here is derived from an EMBL/GenBank/DDBJ whole genome shotgun (WGS) entry which is preliminary data.</text>
</comment>
<dbReference type="InterPro" id="IPR001810">
    <property type="entry name" value="F-box_dom"/>
</dbReference>
<keyword evidence="4" id="KW-1185">Reference proteome</keyword>
<evidence type="ECO:0000313" key="4">
    <source>
        <dbReference type="Proteomes" id="UP001489004"/>
    </source>
</evidence>
<dbReference type="Gene3D" id="1.20.1280.50">
    <property type="match status" value="1"/>
</dbReference>
<evidence type="ECO:0000259" key="2">
    <source>
        <dbReference type="Pfam" id="PF12937"/>
    </source>
</evidence>
<dbReference type="SUPFAM" id="SSF81383">
    <property type="entry name" value="F-box domain"/>
    <property type="match status" value="1"/>
</dbReference>
<dbReference type="EMBL" id="JALJOR010000023">
    <property type="protein sequence ID" value="KAK9803156.1"/>
    <property type="molecule type" value="Genomic_DNA"/>
</dbReference>
<feature type="region of interest" description="Disordered" evidence="1">
    <location>
        <begin position="1"/>
        <end position="30"/>
    </location>
</feature>
<name>A0AAW1P2K2_9CHLO</name>
<evidence type="ECO:0000313" key="3">
    <source>
        <dbReference type="EMBL" id="KAK9803156.1"/>
    </source>
</evidence>
<dbReference type="Pfam" id="PF12937">
    <property type="entry name" value="F-box-like"/>
    <property type="match status" value="1"/>
</dbReference>
<sequence length="285" mass="31653">MAVVTRSQARANARHRTRTHAASLKSDQHKRVVRAKTWKAPVRTVKHDPAQLLGPDLLGAIFSHLEAETLRNCVEVSRQWHAVAKQDYLWRPLCEDLWNGKVFVPQRQQASSASFKQRYLASTTAATKASLTAEELCAFTWNFRFKRTAGAYCMSYDPFWTKTGPMMQRHFHADRSVTGSPRTHPFWMPEYECTWRFTKYREGKAGHYVKVNYWPALGISRTPGWGWRMENCWVVYEADLQLGGPLANGLPAPAPAAVSATAVASAVGSALEGGAASAAVAGTSA</sequence>
<evidence type="ECO:0000256" key="1">
    <source>
        <dbReference type="SAM" id="MobiDB-lite"/>
    </source>
</evidence>
<dbReference type="InterPro" id="IPR036047">
    <property type="entry name" value="F-box-like_dom_sf"/>
</dbReference>
<gene>
    <name evidence="3" type="ORF">WJX72_005533</name>
</gene>
<dbReference type="Proteomes" id="UP001489004">
    <property type="component" value="Unassembled WGS sequence"/>
</dbReference>
<accession>A0AAW1P2K2</accession>
<dbReference type="PANTHER" id="PTHR48218">
    <property type="entry name" value="F-BOX DOMAIN CONTAINING PROTEIN"/>
    <property type="match status" value="1"/>
</dbReference>
<feature type="domain" description="F-box" evidence="2">
    <location>
        <begin position="56"/>
        <end position="94"/>
    </location>
</feature>
<protein>
    <recommendedName>
        <fullName evidence="2">F-box domain-containing protein</fullName>
    </recommendedName>
</protein>